<proteinExistence type="predicted"/>
<comment type="caution">
    <text evidence="2">The sequence shown here is derived from an EMBL/GenBank/DDBJ whole genome shotgun (WGS) entry which is preliminary data.</text>
</comment>
<accession>A0AAW1LSD9</accession>
<keyword evidence="1" id="KW-0175">Coiled coil</keyword>
<organism evidence="2 3">
    <name type="scientific">Popillia japonica</name>
    <name type="common">Japanese beetle</name>
    <dbReference type="NCBI Taxonomy" id="7064"/>
    <lineage>
        <taxon>Eukaryota</taxon>
        <taxon>Metazoa</taxon>
        <taxon>Ecdysozoa</taxon>
        <taxon>Arthropoda</taxon>
        <taxon>Hexapoda</taxon>
        <taxon>Insecta</taxon>
        <taxon>Pterygota</taxon>
        <taxon>Neoptera</taxon>
        <taxon>Endopterygota</taxon>
        <taxon>Coleoptera</taxon>
        <taxon>Polyphaga</taxon>
        <taxon>Scarabaeiformia</taxon>
        <taxon>Scarabaeidae</taxon>
        <taxon>Rutelinae</taxon>
        <taxon>Popillia</taxon>
    </lineage>
</organism>
<feature type="coiled-coil region" evidence="1">
    <location>
        <begin position="9"/>
        <end position="50"/>
    </location>
</feature>
<protein>
    <submittedName>
        <fullName evidence="2">Uncharacterized protein</fullName>
    </submittedName>
</protein>
<evidence type="ECO:0000313" key="3">
    <source>
        <dbReference type="Proteomes" id="UP001458880"/>
    </source>
</evidence>
<gene>
    <name evidence="2" type="ORF">QE152_g10146</name>
</gene>
<reference evidence="2 3" key="1">
    <citation type="journal article" date="2024" name="BMC Genomics">
        <title>De novo assembly and annotation of Popillia japonica's genome with initial clues to its potential as an invasive pest.</title>
        <authorList>
            <person name="Cucini C."/>
            <person name="Boschi S."/>
            <person name="Funari R."/>
            <person name="Cardaioli E."/>
            <person name="Iannotti N."/>
            <person name="Marturano G."/>
            <person name="Paoli F."/>
            <person name="Bruttini M."/>
            <person name="Carapelli A."/>
            <person name="Frati F."/>
            <person name="Nardi F."/>
        </authorList>
    </citation>
    <scope>NUCLEOTIDE SEQUENCE [LARGE SCALE GENOMIC DNA]</scope>
    <source>
        <strain evidence="2">DMR45628</strain>
    </source>
</reference>
<dbReference type="EMBL" id="JASPKY010000090">
    <property type="protein sequence ID" value="KAK9738120.1"/>
    <property type="molecule type" value="Genomic_DNA"/>
</dbReference>
<dbReference type="Proteomes" id="UP001458880">
    <property type="component" value="Unassembled WGS sequence"/>
</dbReference>
<sequence length="94" mass="10885">MFGEISLKLTNMEEKLSKNTEVIERLKTENSELKSKIEVQEKRLEIVEKQIRRNNIVIQGIEDGGNDNVKDKVKELFTRIGADVKIEKDITELN</sequence>
<evidence type="ECO:0000256" key="1">
    <source>
        <dbReference type="SAM" id="Coils"/>
    </source>
</evidence>
<evidence type="ECO:0000313" key="2">
    <source>
        <dbReference type="EMBL" id="KAK9738120.1"/>
    </source>
</evidence>
<keyword evidence="3" id="KW-1185">Reference proteome</keyword>
<name>A0AAW1LSD9_POPJA</name>
<dbReference type="AlphaFoldDB" id="A0AAW1LSD9"/>